<organism evidence="2 3">
    <name type="scientific">Eleutherodactylus coqui</name>
    <name type="common">Puerto Rican coqui</name>
    <dbReference type="NCBI Taxonomy" id="57060"/>
    <lineage>
        <taxon>Eukaryota</taxon>
        <taxon>Metazoa</taxon>
        <taxon>Chordata</taxon>
        <taxon>Craniata</taxon>
        <taxon>Vertebrata</taxon>
        <taxon>Euteleostomi</taxon>
        <taxon>Amphibia</taxon>
        <taxon>Batrachia</taxon>
        <taxon>Anura</taxon>
        <taxon>Neobatrachia</taxon>
        <taxon>Hyloidea</taxon>
        <taxon>Eleutherodactylidae</taxon>
        <taxon>Eleutherodactylinae</taxon>
        <taxon>Eleutherodactylus</taxon>
        <taxon>Eleutherodactylus</taxon>
    </lineage>
</organism>
<reference evidence="2" key="1">
    <citation type="thesis" date="2020" institute="ProQuest LLC" country="789 East Eisenhower Parkway, Ann Arbor, MI, USA">
        <title>Comparative Genomics and Chromosome Evolution.</title>
        <authorList>
            <person name="Mudd A.B."/>
        </authorList>
    </citation>
    <scope>NUCLEOTIDE SEQUENCE</scope>
    <source>
        <strain evidence="2">HN-11 Male</strain>
        <tissue evidence="2">Kidney and liver</tissue>
    </source>
</reference>
<accession>A0A8J6BM57</accession>
<evidence type="ECO:0000256" key="1">
    <source>
        <dbReference type="SAM" id="Phobius"/>
    </source>
</evidence>
<keyword evidence="1" id="KW-0472">Membrane</keyword>
<keyword evidence="3" id="KW-1185">Reference proteome</keyword>
<keyword evidence="1" id="KW-0812">Transmembrane</keyword>
<protein>
    <submittedName>
        <fullName evidence="2">Uncharacterized protein</fullName>
    </submittedName>
</protein>
<gene>
    <name evidence="2" type="ORF">GDO78_023163</name>
</gene>
<name>A0A8J6BM57_ELECQ</name>
<comment type="caution">
    <text evidence="2">The sequence shown here is derived from an EMBL/GenBank/DDBJ whole genome shotgun (WGS) entry which is preliminary data.</text>
</comment>
<sequence length="98" mass="11500">MPDDPMKTVDVRQCIRRERSLAPSWIVLCCHRRAVESWHGSRQPLITPLLVAFWLISLIRIVNRPLYCCLFRIHTILCILLLCTWHCCHFLLAEDSVS</sequence>
<keyword evidence="1" id="KW-1133">Transmembrane helix</keyword>
<dbReference type="Proteomes" id="UP000770717">
    <property type="component" value="Unassembled WGS sequence"/>
</dbReference>
<evidence type="ECO:0000313" key="3">
    <source>
        <dbReference type="Proteomes" id="UP000770717"/>
    </source>
</evidence>
<dbReference type="AlphaFoldDB" id="A0A8J6BM57"/>
<feature type="transmembrane region" description="Helical" evidence="1">
    <location>
        <begin position="45"/>
        <end position="62"/>
    </location>
</feature>
<feature type="transmembrane region" description="Helical" evidence="1">
    <location>
        <begin position="69"/>
        <end position="92"/>
    </location>
</feature>
<proteinExistence type="predicted"/>
<evidence type="ECO:0000313" key="2">
    <source>
        <dbReference type="EMBL" id="KAG9462778.1"/>
    </source>
</evidence>
<dbReference type="EMBL" id="WNTK01009589">
    <property type="protein sequence ID" value="KAG9462778.1"/>
    <property type="molecule type" value="Genomic_DNA"/>
</dbReference>